<dbReference type="PROSITE" id="PS50966">
    <property type="entry name" value="ZF_SWIM"/>
    <property type="match status" value="1"/>
</dbReference>
<dbReference type="PANTHER" id="PTHR47526">
    <property type="entry name" value="ATP-DEPENDENT DNA HELICASE"/>
    <property type="match status" value="1"/>
</dbReference>
<sequence length="166" mass="18778">MASYRIDTFYNENVTVSSTTGFVKDASCNCVGSSMGRCSHVAAVLFALLDYTQQFGTDQASCTSRRFENQRSDEWFHQRAMRITASNAKSVSTLKKESSVFNKLKKIMYKTDPIKTKAMTYGFEHENDALKDYVSMKQKQSPLLEVAQCGLWVNPKSQSLHVVQMD</sequence>
<dbReference type="EMBL" id="CACVKT020007771">
    <property type="protein sequence ID" value="CAC5410448.1"/>
    <property type="molecule type" value="Genomic_DNA"/>
</dbReference>
<keyword evidence="1" id="KW-0862">Zinc</keyword>
<dbReference type="Pfam" id="PF09588">
    <property type="entry name" value="YqaJ"/>
    <property type="match status" value="1"/>
</dbReference>
<evidence type="ECO:0000256" key="1">
    <source>
        <dbReference type="PROSITE-ProRule" id="PRU00325"/>
    </source>
</evidence>
<dbReference type="Proteomes" id="UP000507470">
    <property type="component" value="Unassembled WGS sequence"/>
</dbReference>
<name>A0A6J8DPC2_MYTCO</name>
<dbReference type="AlphaFoldDB" id="A0A6J8DPC2"/>
<protein>
    <recommendedName>
        <fullName evidence="2">SWIM-type domain-containing protein</fullName>
    </recommendedName>
</protein>
<organism evidence="3 4">
    <name type="scientific">Mytilus coruscus</name>
    <name type="common">Sea mussel</name>
    <dbReference type="NCBI Taxonomy" id="42192"/>
    <lineage>
        <taxon>Eukaryota</taxon>
        <taxon>Metazoa</taxon>
        <taxon>Spiralia</taxon>
        <taxon>Lophotrochozoa</taxon>
        <taxon>Mollusca</taxon>
        <taxon>Bivalvia</taxon>
        <taxon>Autobranchia</taxon>
        <taxon>Pteriomorphia</taxon>
        <taxon>Mytilida</taxon>
        <taxon>Mytiloidea</taxon>
        <taxon>Mytilidae</taxon>
        <taxon>Mytilinae</taxon>
        <taxon>Mytilus</taxon>
    </lineage>
</organism>
<keyword evidence="1" id="KW-0863">Zinc-finger</keyword>
<keyword evidence="1" id="KW-0479">Metal-binding</keyword>
<proteinExistence type="predicted"/>
<keyword evidence="4" id="KW-1185">Reference proteome</keyword>
<evidence type="ECO:0000259" key="2">
    <source>
        <dbReference type="PROSITE" id="PS50966"/>
    </source>
</evidence>
<dbReference type="OrthoDB" id="5918941at2759"/>
<feature type="domain" description="SWIM-type" evidence="2">
    <location>
        <begin position="4"/>
        <end position="49"/>
    </location>
</feature>
<gene>
    <name evidence="3" type="ORF">MCOR_43632</name>
</gene>
<evidence type="ECO:0000313" key="3">
    <source>
        <dbReference type="EMBL" id="CAC5410448.1"/>
    </source>
</evidence>
<dbReference type="GO" id="GO:0006281">
    <property type="term" value="P:DNA repair"/>
    <property type="evidence" value="ECO:0007669"/>
    <property type="project" value="UniProtKB-ARBA"/>
</dbReference>
<evidence type="ECO:0000313" key="4">
    <source>
        <dbReference type="Proteomes" id="UP000507470"/>
    </source>
</evidence>
<dbReference type="InterPro" id="IPR019080">
    <property type="entry name" value="YqaJ_viral_recombinase"/>
</dbReference>
<dbReference type="InterPro" id="IPR011335">
    <property type="entry name" value="Restrct_endonuc-II-like"/>
</dbReference>
<dbReference type="InterPro" id="IPR007527">
    <property type="entry name" value="Znf_SWIM"/>
</dbReference>
<reference evidence="3 4" key="1">
    <citation type="submission" date="2020-06" db="EMBL/GenBank/DDBJ databases">
        <authorList>
            <person name="Li R."/>
            <person name="Bekaert M."/>
        </authorList>
    </citation>
    <scope>NUCLEOTIDE SEQUENCE [LARGE SCALE GENOMIC DNA]</scope>
    <source>
        <strain evidence="4">wild</strain>
    </source>
</reference>
<dbReference type="PANTHER" id="PTHR47526:SF3">
    <property type="entry name" value="PHD-TYPE DOMAIN-CONTAINING PROTEIN"/>
    <property type="match status" value="1"/>
</dbReference>
<dbReference type="SUPFAM" id="SSF52980">
    <property type="entry name" value="Restriction endonuclease-like"/>
    <property type="match status" value="1"/>
</dbReference>
<accession>A0A6J8DPC2</accession>
<dbReference type="InterPro" id="IPR011604">
    <property type="entry name" value="PDDEXK-like_dom_sf"/>
</dbReference>
<dbReference type="Gene3D" id="3.90.320.10">
    <property type="match status" value="1"/>
</dbReference>
<dbReference type="GO" id="GO:0008270">
    <property type="term" value="F:zinc ion binding"/>
    <property type="evidence" value="ECO:0007669"/>
    <property type="project" value="UniProtKB-KW"/>
</dbReference>